<protein>
    <submittedName>
        <fullName evidence="1">Uncharacterized protein</fullName>
    </submittedName>
</protein>
<dbReference type="AlphaFoldDB" id="A0A6M0RY77"/>
<keyword evidence="2" id="KW-1185">Reference proteome</keyword>
<name>A0A6M0RY77_9CYAN</name>
<evidence type="ECO:0000313" key="1">
    <source>
        <dbReference type="EMBL" id="NEZ61165.1"/>
    </source>
</evidence>
<comment type="caution">
    <text evidence="1">The sequence shown here is derived from an EMBL/GenBank/DDBJ whole genome shotgun (WGS) entry which is preliminary data.</text>
</comment>
<gene>
    <name evidence="1" type="ORF">DXZ20_37155</name>
</gene>
<organism evidence="1 2">
    <name type="scientific">Adonisia turfae CCMR0081</name>
    <dbReference type="NCBI Taxonomy" id="2292702"/>
    <lineage>
        <taxon>Bacteria</taxon>
        <taxon>Bacillati</taxon>
        <taxon>Cyanobacteriota</taxon>
        <taxon>Adonisia</taxon>
        <taxon>Adonisia turfae</taxon>
    </lineage>
</organism>
<evidence type="ECO:0000313" key="2">
    <source>
        <dbReference type="Proteomes" id="UP000481033"/>
    </source>
</evidence>
<dbReference type="EMBL" id="QXHD01000011">
    <property type="protein sequence ID" value="NEZ61165.1"/>
    <property type="molecule type" value="Genomic_DNA"/>
</dbReference>
<dbReference type="Proteomes" id="UP000481033">
    <property type="component" value="Unassembled WGS sequence"/>
</dbReference>
<reference evidence="1 2" key="1">
    <citation type="journal article" date="2020" name="Microb. Ecol.">
        <title>Ecogenomics of the Marine Benthic Filamentous Cyanobacterium Adonisia.</title>
        <authorList>
            <person name="Walter J.M."/>
            <person name="Coutinho F.H."/>
            <person name="Leomil L."/>
            <person name="Hargreaves P.I."/>
            <person name="Campeao M.E."/>
            <person name="Vieira V.V."/>
            <person name="Silva B.S."/>
            <person name="Fistarol G.O."/>
            <person name="Salomon P.S."/>
            <person name="Sawabe T."/>
            <person name="Mino S."/>
            <person name="Hosokawa M."/>
            <person name="Miyashita H."/>
            <person name="Maruyama F."/>
            <person name="van Verk M.C."/>
            <person name="Dutilh B.E."/>
            <person name="Thompson C.C."/>
            <person name="Thompson F.L."/>
        </authorList>
    </citation>
    <scope>NUCLEOTIDE SEQUENCE [LARGE SCALE GENOMIC DNA]</scope>
    <source>
        <strain evidence="1 2">CCMR0081</strain>
    </source>
</reference>
<proteinExistence type="predicted"/>
<sequence length="209" mass="23277">MPFGQSVAVRFAVKAMLKSIGAAPTVQAVASRAAGWATAALTFDHHSQVVAEVTSIADHEIDKLHADAYTNLDKGEFFDQVISIKPEIVENVNQQTFQTLIDSSKLDFFDKGNHTTEENILGTITGFSQKTIPLFIYFSGSNLEDFDDYSNEYINSQIDSFINSPLEKEACIIASEKLETLMKEQSPTSLFGSTEIFFKNLRNHIELRI</sequence>
<accession>A0A6M0RY77</accession>
<dbReference type="RefSeq" id="WP_163703738.1">
    <property type="nucleotide sequence ID" value="NZ_QXHD01000011.1"/>
</dbReference>